<sequence length="120" mass="14143">MFEILPETHGRIVGLKASGKLTHEDYQAIIPELEKRITEEGKLHVLVILEELHMPEMSAMWDELKFDAKHGKDFDRCAIVGDRKWEKWMVNLSKPFFPSNIKYFDAAELDKAWEWLKEDL</sequence>
<evidence type="ECO:0008006" key="3">
    <source>
        <dbReference type="Google" id="ProtNLM"/>
    </source>
</evidence>
<dbReference type="InterPro" id="IPR038396">
    <property type="entry name" value="SpoIIAA-like_sf"/>
</dbReference>
<name>A0A518BCN6_9BACT</name>
<reference evidence="1 2" key="1">
    <citation type="submission" date="2019-02" db="EMBL/GenBank/DDBJ databases">
        <title>Deep-cultivation of Planctomycetes and their phenomic and genomic characterization uncovers novel biology.</title>
        <authorList>
            <person name="Wiegand S."/>
            <person name="Jogler M."/>
            <person name="Boedeker C."/>
            <person name="Pinto D."/>
            <person name="Vollmers J."/>
            <person name="Rivas-Marin E."/>
            <person name="Kohn T."/>
            <person name="Peeters S.H."/>
            <person name="Heuer A."/>
            <person name="Rast P."/>
            <person name="Oberbeckmann S."/>
            <person name="Bunk B."/>
            <person name="Jeske O."/>
            <person name="Meyerdierks A."/>
            <person name="Storesund J.E."/>
            <person name="Kallscheuer N."/>
            <person name="Luecker S."/>
            <person name="Lage O.M."/>
            <person name="Pohl T."/>
            <person name="Merkel B.J."/>
            <person name="Hornburger P."/>
            <person name="Mueller R.-W."/>
            <person name="Bruemmer F."/>
            <person name="Labrenz M."/>
            <person name="Spormann A.M."/>
            <person name="Op den Camp H."/>
            <person name="Overmann J."/>
            <person name="Amann R."/>
            <person name="Jetten M.S.M."/>
            <person name="Mascher T."/>
            <person name="Medema M.H."/>
            <person name="Devos D.P."/>
            <person name="Kaster A.-K."/>
            <person name="Ovreas L."/>
            <person name="Rohde M."/>
            <person name="Galperin M.Y."/>
            <person name="Jogler C."/>
        </authorList>
    </citation>
    <scope>NUCLEOTIDE SEQUENCE [LARGE SCALE GENOMIC DNA]</scope>
    <source>
        <strain evidence="1 2">Pan216</strain>
    </source>
</reference>
<dbReference type="SUPFAM" id="SSF52091">
    <property type="entry name" value="SpoIIaa-like"/>
    <property type="match status" value="1"/>
</dbReference>
<dbReference type="InterPro" id="IPR021866">
    <property type="entry name" value="SpoIIAA-like"/>
</dbReference>
<dbReference type="AlphaFoldDB" id="A0A518BCN6"/>
<proteinExistence type="predicted"/>
<gene>
    <name evidence="1" type="ORF">Pan216_55540</name>
</gene>
<keyword evidence="2" id="KW-1185">Reference proteome</keyword>
<dbReference type="Proteomes" id="UP000317093">
    <property type="component" value="Chromosome"/>
</dbReference>
<protein>
    <recommendedName>
        <fullName evidence="3">SpoIIAA-like protein</fullName>
    </recommendedName>
</protein>
<evidence type="ECO:0000313" key="2">
    <source>
        <dbReference type="Proteomes" id="UP000317093"/>
    </source>
</evidence>
<accession>A0A518BCN6</accession>
<dbReference type="Gene3D" id="3.40.50.10600">
    <property type="entry name" value="SpoIIaa-like domains"/>
    <property type="match status" value="1"/>
</dbReference>
<dbReference type="Pfam" id="PF11964">
    <property type="entry name" value="SpoIIAA-like"/>
    <property type="match status" value="1"/>
</dbReference>
<dbReference type="RefSeq" id="WP_419193034.1">
    <property type="nucleotide sequence ID" value="NZ_CP036279.1"/>
</dbReference>
<organism evidence="1 2">
    <name type="scientific">Kolteria novifilia</name>
    <dbReference type="NCBI Taxonomy" id="2527975"/>
    <lineage>
        <taxon>Bacteria</taxon>
        <taxon>Pseudomonadati</taxon>
        <taxon>Planctomycetota</taxon>
        <taxon>Planctomycetia</taxon>
        <taxon>Kolteriales</taxon>
        <taxon>Kolteriaceae</taxon>
        <taxon>Kolteria</taxon>
    </lineage>
</organism>
<dbReference type="KEGG" id="knv:Pan216_55540"/>
<evidence type="ECO:0000313" key="1">
    <source>
        <dbReference type="EMBL" id="QDU64663.1"/>
    </source>
</evidence>
<dbReference type="InterPro" id="IPR036513">
    <property type="entry name" value="STAS_dom_sf"/>
</dbReference>
<dbReference type="EMBL" id="CP036279">
    <property type="protein sequence ID" value="QDU64663.1"/>
    <property type="molecule type" value="Genomic_DNA"/>
</dbReference>